<dbReference type="GeneID" id="91094262"/>
<evidence type="ECO:0000313" key="2">
    <source>
        <dbReference type="EMBL" id="WWC88679.1"/>
    </source>
</evidence>
<dbReference type="AlphaFoldDB" id="A0AAX4JTM1"/>
<dbReference type="PANTHER" id="PTHR47098">
    <property type="entry name" value="PROTEIN MAK32"/>
    <property type="match status" value="1"/>
</dbReference>
<accession>A0AAX4JTM1</accession>
<sequence>MSQDEDDKSVSNRVVTLEQFIVDTFTRVGNDGIERPVDQPDQIGGGGTYAIIGGRMFVPPSKLGMIIDYTPDTLPTNMRNALKEFGEEMWVFRERTDGHPTARAVNKYDEQARHFQYLTKPLLLTPNSLLGTTIGNPLPSTIHFISYPAPRAEIILSEVFQLKQRRAWNPIIIWEPEEENLVVLERIARNIHVIGPNHNEILRLFPMTIPPSSSESELREIYSQACNRIALLRPKIGVVIRCGHLGCCYSSTPPLDMKPEVKWIPAYWNPQRTGWKQGKVVDPTGAGNAFMGGLAAALNMNLSLDEAVIWGSVAASFTIEQDGLPVLTKNADKELWNGEDPLKRVKIMKKTREDI</sequence>
<proteinExistence type="predicted"/>
<organism evidence="2 3">
    <name type="scientific">Kwoniella dendrophila CBS 6074</name>
    <dbReference type="NCBI Taxonomy" id="1295534"/>
    <lineage>
        <taxon>Eukaryota</taxon>
        <taxon>Fungi</taxon>
        <taxon>Dikarya</taxon>
        <taxon>Basidiomycota</taxon>
        <taxon>Agaricomycotina</taxon>
        <taxon>Tremellomycetes</taxon>
        <taxon>Tremellales</taxon>
        <taxon>Cryptococcaceae</taxon>
        <taxon>Kwoniella</taxon>
    </lineage>
</organism>
<protein>
    <recommendedName>
        <fullName evidence="1">Carbohydrate kinase PfkB domain-containing protein</fullName>
    </recommendedName>
</protein>
<dbReference type="EMBL" id="CP144101">
    <property type="protein sequence ID" value="WWC88679.1"/>
    <property type="molecule type" value="Genomic_DNA"/>
</dbReference>
<gene>
    <name evidence="2" type="ORF">L201_003592</name>
</gene>
<dbReference type="Pfam" id="PF00294">
    <property type="entry name" value="PfkB"/>
    <property type="match status" value="1"/>
</dbReference>
<dbReference type="PANTHER" id="PTHR47098:SF2">
    <property type="entry name" value="PROTEIN MAK32"/>
    <property type="match status" value="1"/>
</dbReference>
<name>A0AAX4JTM1_9TREE</name>
<evidence type="ECO:0000313" key="3">
    <source>
        <dbReference type="Proteomes" id="UP001355207"/>
    </source>
</evidence>
<evidence type="ECO:0000259" key="1">
    <source>
        <dbReference type="Pfam" id="PF00294"/>
    </source>
</evidence>
<reference evidence="2 3" key="1">
    <citation type="submission" date="2024-01" db="EMBL/GenBank/DDBJ databases">
        <title>Comparative genomics of Cryptococcus and Kwoniella reveals pathogenesis evolution and contrasting modes of karyotype evolution via chromosome fusion or intercentromeric recombination.</title>
        <authorList>
            <person name="Coelho M.A."/>
            <person name="David-Palma M."/>
            <person name="Shea T."/>
            <person name="Bowers K."/>
            <person name="McGinley-Smith S."/>
            <person name="Mohammad A.W."/>
            <person name="Gnirke A."/>
            <person name="Yurkov A.M."/>
            <person name="Nowrousian M."/>
            <person name="Sun S."/>
            <person name="Cuomo C.A."/>
            <person name="Heitman J."/>
        </authorList>
    </citation>
    <scope>NUCLEOTIDE SEQUENCE [LARGE SCALE GENOMIC DNA]</scope>
    <source>
        <strain evidence="2 3">CBS 6074</strain>
    </source>
</reference>
<keyword evidence="3" id="KW-1185">Reference proteome</keyword>
<dbReference type="SUPFAM" id="SSF53613">
    <property type="entry name" value="Ribokinase-like"/>
    <property type="match status" value="1"/>
</dbReference>
<dbReference type="InterPro" id="IPR011611">
    <property type="entry name" value="PfkB_dom"/>
</dbReference>
<feature type="domain" description="Carbohydrate kinase PfkB" evidence="1">
    <location>
        <begin position="153"/>
        <end position="323"/>
    </location>
</feature>
<dbReference type="InterPro" id="IPR029056">
    <property type="entry name" value="Ribokinase-like"/>
</dbReference>
<dbReference type="Gene3D" id="3.40.1190.20">
    <property type="match status" value="1"/>
</dbReference>
<dbReference type="RefSeq" id="XP_066075442.1">
    <property type="nucleotide sequence ID" value="XM_066219345.1"/>
</dbReference>
<dbReference type="Proteomes" id="UP001355207">
    <property type="component" value="Chromosome 4"/>
</dbReference>